<proteinExistence type="predicted"/>
<evidence type="ECO:0000313" key="3">
    <source>
        <dbReference type="Proteomes" id="UP001604336"/>
    </source>
</evidence>
<feature type="region of interest" description="Disordered" evidence="1">
    <location>
        <begin position="1"/>
        <end position="69"/>
    </location>
</feature>
<protein>
    <submittedName>
        <fullName evidence="2">Uncharacterized protein</fullName>
    </submittedName>
</protein>
<dbReference type="Proteomes" id="UP001604336">
    <property type="component" value="Unassembled WGS sequence"/>
</dbReference>
<dbReference type="AlphaFoldDB" id="A0ABD1RX47"/>
<sequence length="101" mass="11641">MAKWPVGESGKENGSSFLYNPATSRPRLRPSNSGDLGQKQSRRNFSEQRELRTVTSERKTAPAPTLSSEMGSVWRCWYSNRFRAMGVRRREREITRVECCV</sequence>
<organism evidence="2 3">
    <name type="scientific">Abeliophyllum distichum</name>
    <dbReference type="NCBI Taxonomy" id="126358"/>
    <lineage>
        <taxon>Eukaryota</taxon>
        <taxon>Viridiplantae</taxon>
        <taxon>Streptophyta</taxon>
        <taxon>Embryophyta</taxon>
        <taxon>Tracheophyta</taxon>
        <taxon>Spermatophyta</taxon>
        <taxon>Magnoliopsida</taxon>
        <taxon>eudicotyledons</taxon>
        <taxon>Gunneridae</taxon>
        <taxon>Pentapetalae</taxon>
        <taxon>asterids</taxon>
        <taxon>lamiids</taxon>
        <taxon>Lamiales</taxon>
        <taxon>Oleaceae</taxon>
        <taxon>Forsythieae</taxon>
        <taxon>Abeliophyllum</taxon>
    </lineage>
</organism>
<comment type="caution">
    <text evidence="2">The sequence shown here is derived from an EMBL/GenBank/DDBJ whole genome shotgun (WGS) entry which is preliminary data.</text>
</comment>
<gene>
    <name evidence="2" type="ORF">Adt_27921</name>
</gene>
<evidence type="ECO:0000256" key="1">
    <source>
        <dbReference type="SAM" id="MobiDB-lite"/>
    </source>
</evidence>
<reference evidence="3" key="1">
    <citation type="submission" date="2024-07" db="EMBL/GenBank/DDBJ databases">
        <title>Two chromosome-level genome assemblies of Korean endemic species Abeliophyllum distichum and Forsythia ovata (Oleaceae).</title>
        <authorList>
            <person name="Jang H."/>
        </authorList>
    </citation>
    <scope>NUCLEOTIDE SEQUENCE [LARGE SCALE GENOMIC DNA]</scope>
</reference>
<name>A0ABD1RX47_9LAMI</name>
<feature type="compositionally biased region" description="Polar residues" evidence="1">
    <location>
        <begin position="12"/>
        <end position="23"/>
    </location>
</feature>
<evidence type="ECO:0000313" key="2">
    <source>
        <dbReference type="EMBL" id="KAL2492293.1"/>
    </source>
</evidence>
<keyword evidence="3" id="KW-1185">Reference proteome</keyword>
<dbReference type="EMBL" id="JBFOLK010000008">
    <property type="protein sequence ID" value="KAL2492293.1"/>
    <property type="molecule type" value="Genomic_DNA"/>
</dbReference>
<feature type="compositionally biased region" description="Basic and acidic residues" evidence="1">
    <location>
        <begin position="44"/>
        <end position="60"/>
    </location>
</feature>
<accession>A0ABD1RX47</accession>
<feature type="compositionally biased region" description="Polar residues" evidence="1">
    <location>
        <begin position="30"/>
        <end position="39"/>
    </location>
</feature>